<organism evidence="1">
    <name type="scientific">Rhizophora mucronata</name>
    <name type="common">Asiatic mangrove</name>
    <dbReference type="NCBI Taxonomy" id="61149"/>
    <lineage>
        <taxon>Eukaryota</taxon>
        <taxon>Viridiplantae</taxon>
        <taxon>Streptophyta</taxon>
        <taxon>Embryophyta</taxon>
        <taxon>Tracheophyta</taxon>
        <taxon>Spermatophyta</taxon>
        <taxon>Magnoliopsida</taxon>
        <taxon>eudicotyledons</taxon>
        <taxon>Gunneridae</taxon>
        <taxon>Pentapetalae</taxon>
        <taxon>rosids</taxon>
        <taxon>fabids</taxon>
        <taxon>Malpighiales</taxon>
        <taxon>Rhizophoraceae</taxon>
        <taxon>Rhizophora</taxon>
    </lineage>
</organism>
<dbReference type="EMBL" id="GGEC01082582">
    <property type="protein sequence ID" value="MBX63066.1"/>
    <property type="molecule type" value="Transcribed_RNA"/>
</dbReference>
<dbReference type="AlphaFoldDB" id="A0A2P2Q7U4"/>
<reference evidence="1" key="1">
    <citation type="submission" date="2018-02" db="EMBL/GenBank/DDBJ databases">
        <title>Rhizophora mucronata_Transcriptome.</title>
        <authorList>
            <person name="Meera S.P."/>
            <person name="Sreeshan A."/>
            <person name="Augustine A."/>
        </authorList>
    </citation>
    <scope>NUCLEOTIDE SEQUENCE</scope>
    <source>
        <tissue evidence="1">Leaf</tissue>
    </source>
</reference>
<sequence length="35" mass="4179">MLFGRGIDSVQRMRLTLFLPFRLCCEPAYNYTNDH</sequence>
<evidence type="ECO:0000313" key="1">
    <source>
        <dbReference type="EMBL" id="MBX63066.1"/>
    </source>
</evidence>
<accession>A0A2P2Q7U4</accession>
<proteinExistence type="predicted"/>
<protein>
    <submittedName>
        <fullName evidence="1">Uncharacterized protein</fullName>
    </submittedName>
</protein>
<name>A0A2P2Q7U4_RHIMU</name>